<dbReference type="GeneID" id="89491340"/>
<evidence type="ECO:0000256" key="1">
    <source>
        <dbReference type="SAM" id="SignalP"/>
    </source>
</evidence>
<accession>A0ABU2J0Q5</accession>
<dbReference type="RefSeq" id="WP_282971792.1">
    <property type="nucleotide sequence ID" value="NZ_CP145912.1"/>
</dbReference>
<feature type="signal peptide" evidence="1">
    <location>
        <begin position="1"/>
        <end position="21"/>
    </location>
</feature>
<dbReference type="EMBL" id="JANAVW010000001">
    <property type="protein sequence ID" value="MDT0134898.1"/>
    <property type="molecule type" value="Genomic_DNA"/>
</dbReference>
<name>A0ABU2J0Q5_9GAMM</name>
<protein>
    <recommendedName>
        <fullName evidence="4">Lysozyme inhibitor LprI N-terminal domain-containing protein</fullName>
    </recommendedName>
</protein>
<evidence type="ECO:0000313" key="3">
    <source>
        <dbReference type="Proteomes" id="UP001252207"/>
    </source>
</evidence>
<organism evidence="2 3">
    <name type="scientific">Providencia huaxiensis</name>
    <dbReference type="NCBI Taxonomy" id="2027290"/>
    <lineage>
        <taxon>Bacteria</taxon>
        <taxon>Pseudomonadati</taxon>
        <taxon>Pseudomonadota</taxon>
        <taxon>Gammaproteobacteria</taxon>
        <taxon>Enterobacterales</taxon>
        <taxon>Morganellaceae</taxon>
        <taxon>Providencia</taxon>
    </lineage>
</organism>
<proteinExistence type="predicted"/>
<comment type="caution">
    <text evidence="2">The sequence shown here is derived from an EMBL/GenBank/DDBJ whole genome shotgun (WGS) entry which is preliminary data.</text>
</comment>
<reference evidence="2 3" key="1">
    <citation type="submission" date="2022-06" db="EMBL/GenBank/DDBJ databases">
        <title>Chromosome and plasmid sequencings of Enterobacteriales species co-exiting double carbapenemases.</title>
        <authorList>
            <person name="Fu Y."/>
        </authorList>
    </citation>
    <scope>NUCLEOTIDE SEQUENCE [LARGE SCALE GENOMIC DNA]</scope>
    <source>
        <strain evidence="2 3">21030615019</strain>
    </source>
</reference>
<keyword evidence="3" id="KW-1185">Reference proteome</keyword>
<evidence type="ECO:0008006" key="4">
    <source>
        <dbReference type="Google" id="ProtNLM"/>
    </source>
</evidence>
<dbReference type="Proteomes" id="UP001252207">
    <property type="component" value="Unassembled WGS sequence"/>
</dbReference>
<keyword evidence="1" id="KW-0732">Signal</keyword>
<sequence>MKKILVHVMLPLLMTSSLAIAESTKEETYSELKPIASDIYHRSIALVELIPDSYQSYSYTDDKAVWRKAKDERNALSNEAKKLGNVLSSPFKHCIQLANFSGSLWGQSMSGDGKMDSSFFQMYTTAKKDCKYQLDNLPEDKSNLRAVDL</sequence>
<feature type="chain" id="PRO_5045607130" description="Lysozyme inhibitor LprI N-terminal domain-containing protein" evidence="1">
    <location>
        <begin position="22"/>
        <end position="149"/>
    </location>
</feature>
<gene>
    <name evidence="2" type="ORF">NLX89_16325</name>
</gene>
<evidence type="ECO:0000313" key="2">
    <source>
        <dbReference type="EMBL" id="MDT0134898.1"/>
    </source>
</evidence>